<proteinExistence type="predicted"/>
<dbReference type="SUPFAM" id="SSF52540">
    <property type="entry name" value="P-loop containing nucleoside triphosphate hydrolases"/>
    <property type="match status" value="1"/>
</dbReference>
<feature type="domain" description="ABC transporter" evidence="4">
    <location>
        <begin position="4"/>
        <end position="228"/>
    </location>
</feature>
<evidence type="ECO:0000256" key="2">
    <source>
        <dbReference type="ARBA" id="ARBA00022741"/>
    </source>
</evidence>
<dbReference type="SMART" id="SM00382">
    <property type="entry name" value="AAA"/>
    <property type="match status" value="1"/>
</dbReference>
<evidence type="ECO:0000256" key="1">
    <source>
        <dbReference type="ARBA" id="ARBA00022448"/>
    </source>
</evidence>
<dbReference type="EMBL" id="VLXZ01000016">
    <property type="protein sequence ID" value="TSB44984.1"/>
    <property type="molecule type" value="Genomic_DNA"/>
</dbReference>
<dbReference type="CDD" id="cd03230">
    <property type="entry name" value="ABC_DR_subfamily_A"/>
    <property type="match status" value="1"/>
</dbReference>
<keyword evidence="1" id="KW-0813">Transport</keyword>
<dbReference type="OrthoDB" id="2960217at2"/>
<dbReference type="PROSITE" id="PS50893">
    <property type="entry name" value="ABC_TRANSPORTER_2"/>
    <property type="match status" value="1"/>
</dbReference>
<dbReference type="InterPro" id="IPR003593">
    <property type="entry name" value="AAA+_ATPase"/>
</dbReference>
<comment type="caution">
    <text evidence="5">The sequence shown here is derived from an EMBL/GenBank/DDBJ whole genome shotgun (WGS) entry which is preliminary data.</text>
</comment>
<keyword evidence="3 5" id="KW-0067">ATP-binding</keyword>
<dbReference type="Proteomes" id="UP000318521">
    <property type="component" value="Unassembled WGS sequence"/>
</dbReference>
<dbReference type="RefSeq" id="WP_143850376.1">
    <property type="nucleotide sequence ID" value="NZ_VLXZ01000016.1"/>
</dbReference>
<evidence type="ECO:0000313" key="5">
    <source>
        <dbReference type="EMBL" id="TSB44984.1"/>
    </source>
</evidence>
<dbReference type="PANTHER" id="PTHR42939">
    <property type="entry name" value="ABC TRANSPORTER ATP-BINDING PROTEIN ALBC-RELATED"/>
    <property type="match status" value="1"/>
</dbReference>
<evidence type="ECO:0000256" key="3">
    <source>
        <dbReference type="ARBA" id="ARBA00022840"/>
    </source>
</evidence>
<name>A0A553ZU42_9BACI</name>
<accession>A0A553ZU42</accession>
<dbReference type="Pfam" id="PF00005">
    <property type="entry name" value="ABC_tran"/>
    <property type="match status" value="1"/>
</dbReference>
<dbReference type="InterPro" id="IPR003439">
    <property type="entry name" value="ABC_transporter-like_ATP-bd"/>
</dbReference>
<dbReference type="GO" id="GO:0016887">
    <property type="term" value="F:ATP hydrolysis activity"/>
    <property type="evidence" value="ECO:0007669"/>
    <property type="project" value="InterPro"/>
</dbReference>
<protein>
    <submittedName>
        <fullName evidence="5">ABC transporter ATP-binding protein</fullName>
    </submittedName>
</protein>
<dbReference type="InterPro" id="IPR051782">
    <property type="entry name" value="ABC_Transporter_VariousFunc"/>
</dbReference>
<keyword evidence="2" id="KW-0547">Nucleotide-binding</keyword>
<dbReference type="GO" id="GO:0005524">
    <property type="term" value="F:ATP binding"/>
    <property type="evidence" value="ECO:0007669"/>
    <property type="project" value="UniProtKB-KW"/>
</dbReference>
<keyword evidence="6" id="KW-1185">Reference proteome</keyword>
<dbReference type="AlphaFoldDB" id="A0A553ZU42"/>
<sequence length="288" mass="32762">MKPLVLADVHKSIDSKVILNIKHLDIEPGSIHVFVGNNGSGKTTLFHLIAGMIRPDQGSVERFSESIEEKWKHMLSYMPQEVGPLSFFSLKELKRLEMIAYKGWDHNLFDRLVEDFELPLTKKVETFSVGMKKKAMTALALSRPSKLLVMDEPLAGVDISGQEQLKKEWIAYLEQDEQRTILFSTHSTSEVGEMADYIHFLKNGELEGPYEKDQLTEQYAYMWVDATPELERLPGVLTTQTTGKTAMLLSNNRLITEEALIGQRVQIQQVQAVGMADILRVNLEQTRR</sequence>
<gene>
    <name evidence="5" type="ORF">FN960_18595</name>
</gene>
<evidence type="ECO:0000313" key="6">
    <source>
        <dbReference type="Proteomes" id="UP000318521"/>
    </source>
</evidence>
<dbReference type="PANTHER" id="PTHR42939:SF3">
    <property type="entry name" value="ABC TRANSPORTER ATP-BINDING COMPONENT"/>
    <property type="match status" value="1"/>
</dbReference>
<dbReference type="InterPro" id="IPR027417">
    <property type="entry name" value="P-loop_NTPase"/>
</dbReference>
<organism evidence="5 6">
    <name type="scientific">Alkalicoccobacillus porphyridii</name>
    <dbReference type="NCBI Taxonomy" id="2597270"/>
    <lineage>
        <taxon>Bacteria</taxon>
        <taxon>Bacillati</taxon>
        <taxon>Bacillota</taxon>
        <taxon>Bacilli</taxon>
        <taxon>Bacillales</taxon>
        <taxon>Bacillaceae</taxon>
        <taxon>Alkalicoccobacillus</taxon>
    </lineage>
</organism>
<evidence type="ECO:0000259" key="4">
    <source>
        <dbReference type="PROSITE" id="PS50893"/>
    </source>
</evidence>
<dbReference type="Gene3D" id="3.40.50.300">
    <property type="entry name" value="P-loop containing nucleotide triphosphate hydrolases"/>
    <property type="match status" value="1"/>
</dbReference>
<reference evidence="5 6" key="1">
    <citation type="submission" date="2019-07" db="EMBL/GenBank/DDBJ databases">
        <authorList>
            <person name="Park Y.J."/>
            <person name="Jeong S.E."/>
            <person name="Jung H.S."/>
        </authorList>
    </citation>
    <scope>NUCLEOTIDE SEQUENCE [LARGE SCALE GENOMIC DNA]</scope>
    <source>
        <strain evidence="6">P16(2019)</strain>
    </source>
</reference>